<dbReference type="EMBL" id="BAFN01000001">
    <property type="protein sequence ID" value="GAN35070.1"/>
    <property type="molecule type" value="Genomic_DNA"/>
</dbReference>
<evidence type="ECO:0000313" key="1">
    <source>
        <dbReference type="EMBL" id="GAN35070.1"/>
    </source>
</evidence>
<dbReference type="RefSeq" id="WP_052565039.1">
    <property type="nucleotide sequence ID" value="NZ_BAFN01000001.1"/>
</dbReference>
<evidence type="ECO:0000313" key="2">
    <source>
        <dbReference type="Proteomes" id="UP000032309"/>
    </source>
</evidence>
<comment type="caution">
    <text evidence="1">The sequence shown here is derived from an EMBL/GenBank/DDBJ whole genome shotgun (WGS) entry which is preliminary data.</text>
</comment>
<sequence length="297" mass="34821">MPDKVDCIINVCKKPFQTTLALLSLNRYSGKYIDKIFFIEENLQNDPEKSSSALIKNRLPNLEYYIPKYWLWTNPIDVKRLGEDEYRSSIRYQYGWEKSNKDFIFITHNDCIYHDDIIGAFLKNIGDNIAIGSIGQCWNCPAFWTKKCNSNNYWNYRPSFVELSALYETVEPPSGHTKRPYHIPKFHEQFKNNPWPLPECRVNEWCILINLAIARDLTVPRGIALPFGAMVDGGRGTSVLDIAVGWFRDISIKNFRCKNFPIYDYMHHTGGHLSMFNFYLYRENENNALKILRTQFV</sequence>
<accession>A0ABQ0K2X7</accession>
<gene>
    <name evidence="1" type="ORF">BROSI_A3616</name>
</gene>
<evidence type="ECO:0008006" key="3">
    <source>
        <dbReference type="Google" id="ProtNLM"/>
    </source>
</evidence>
<dbReference type="Proteomes" id="UP000032309">
    <property type="component" value="Unassembled WGS sequence"/>
</dbReference>
<keyword evidence="2" id="KW-1185">Reference proteome</keyword>
<proteinExistence type="predicted"/>
<protein>
    <recommendedName>
        <fullName evidence="3">Glycosyltransferase 2-like domain-containing protein</fullName>
    </recommendedName>
</protein>
<organism evidence="1 2">
    <name type="scientific">Candidatus Brocadia sinica JPN1</name>
    <dbReference type="NCBI Taxonomy" id="1197129"/>
    <lineage>
        <taxon>Bacteria</taxon>
        <taxon>Pseudomonadati</taxon>
        <taxon>Planctomycetota</taxon>
        <taxon>Candidatus Brocadiia</taxon>
        <taxon>Candidatus Brocadiales</taxon>
        <taxon>Candidatus Brocadiaceae</taxon>
        <taxon>Candidatus Brocadia</taxon>
    </lineage>
</organism>
<reference evidence="2" key="1">
    <citation type="journal article" date="2015" name="Genome Announc.">
        <title>Draft Genome Sequence of an Anaerobic Ammonium-Oxidizing Bacterium, "Candidatus Brocadia sinica".</title>
        <authorList>
            <person name="Oshiki M."/>
            <person name="Shinyako-Hata K."/>
            <person name="Satoh H."/>
            <person name="Okabe S."/>
        </authorList>
    </citation>
    <scope>NUCLEOTIDE SEQUENCE [LARGE SCALE GENOMIC DNA]</scope>
    <source>
        <strain evidence="2">JPN1</strain>
    </source>
</reference>
<name>A0ABQ0K2X7_9BACT</name>